<gene>
    <name evidence="16" type="ORF">ACFOZ4_04015</name>
</gene>
<keyword evidence="8" id="KW-0479">Metal-binding</keyword>
<comment type="cofactor">
    <cofactor evidence="2">
        <name>[4Fe-4S] cluster</name>
        <dbReference type="ChEBI" id="CHEBI:49883"/>
    </cofactor>
</comment>
<dbReference type="InterPro" id="IPR023753">
    <property type="entry name" value="FAD/NAD-binding_dom"/>
</dbReference>
<dbReference type="PRINTS" id="PR00368">
    <property type="entry name" value="FADPNR"/>
</dbReference>
<evidence type="ECO:0000256" key="2">
    <source>
        <dbReference type="ARBA" id="ARBA00001966"/>
    </source>
</evidence>
<feature type="domain" description="BFD-like [2Fe-2S]-binding" evidence="13">
    <location>
        <begin position="420"/>
        <end position="462"/>
    </location>
</feature>
<keyword evidence="6" id="KW-0349">Heme</keyword>
<dbReference type="Gene3D" id="3.50.50.60">
    <property type="entry name" value="FAD/NAD(P)-binding domain"/>
    <property type="match status" value="2"/>
</dbReference>
<dbReference type="RefSeq" id="WP_372502951.1">
    <property type="nucleotide sequence ID" value="NZ_JAMZDZ010000001.1"/>
</dbReference>
<proteinExistence type="inferred from homology"/>
<comment type="cofactor">
    <cofactor evidence="3">
        <name>FAD</name>
        <dbReference type="ChEBI" id="CHEBI:57692"/>
    </cofactor>
</comment>
<evidence type="ECO:0000259" key="15">
    <source>
        <dbReference type="Pfam" id="PF18267"/>
    </source>
</evidence>
<evidence type="ECO:0000256" key="11">
    <source>
        <dbReference type="ARBA" id="ARBA00023004"/>
    </source>
</evidence>
<keyword evidence="10" id="KW-0560">Oxidoreductase</keyword>
<evidence type="ECO:0000313" key="16">
    <source>
        <dbReference type="EMBL" id="MFC4129763.1"/>
    </source>
</evidence>
<keyword evidence="12" id="KW-0411">Iron-sulfur</keyword>
<evidence type="ECO:0000256" key="7">
    <source>
        <dbReference type="ARBA" id="ARBA00022630"/>
    </source>
</evidence>
<evidence type="ECO:0000256" key="4">
    <source>
        <dbReference type="ARBA" id="ARBA00005096"/>
    </source>
</evidence>
<dbReference type="Gene3D" id="1.10.10.1100">
    <property type="entry name" value="BFD-like [2Fe-2S]-binding domain"/>
    <property type="match status" value="1"/>
</dbReference>
<comment type="cofactor">
    <cofactor evidence="1">
        <name>siroheme</name>
        <dbReference type="ChEBI" id="CHEBI:60052"/>
    </cofactor>
</comment>
<name>A0ABV8LGM6_9ACTN</name>
<evidence type="ECO:0000256" key="10">
    <source>
        <dbReference type="ARBA" id="ARBA00023002"/>
    </source>
</evidence>
<evidence type="ECO:0000256" key="3">
    <source>
        <dbReference type="ARBA" id="ARBA00001974"/>
    </source>
</evidence>
<dbReference type="Pfam" id="PF07992">
    <property type="entry name" value="Pyr_redox_2"/>
    <property type="match status" value="1"/>
</dbReference>
<evidence type="ECO:0000313" key="17">
    <source>
        <dbReference type="Proteomes" id="UP001595816"/>
    </source>
</evidence>
<comment type="caution">
    <text evidence="16">The sequence shown here is derived from an EMBL/GenBank/DDBJ whole genome shotgun (WGS) entry which is preliminary data.</text>
</comment>
<dbReference type="Proteomes" id="UP001595816">
    <property type="component" value="Unassembled WGS sequence"/>
</dbReference>
<evidence type="ECO:0000259" key="13">
    <source>
        <dbReference type="Pfam" id="PF04324"/>
    </source>
</evidence>
<dbReference type="Gene3D" id="3.30.390.30">
    <property type="match status" value="1"/>
</dbReference>
<feature type="domain" description="NADH-rubredoxin oxidoreductase C-terminal" evidence="15">
    <location>
        <begin position="317"/>
        <end position="370"/>
    </location>
</feature>
<dbReference type="EMBL" id="JBHSAY010000003">
    <property type="protein sequence ID" value="MFC4129763.1"/>
    <property type="molecule type" value="Genomic_DNA"/>
</dbReference>
<dbReference type="InterPro" id="IPR036188">
    <property type="entry name" value="FAD/NAD-bd_sf"/>
</dbReference>
<dbReference type="InterPro" id="IPR016156">
    <property type="entry name" value="FAD/NAD-linked_Rdtase_dimer_sf"/>
</dbReference>
<keyword evidence="17" id="KW-1185">Reference proteome</keyword>
<evidence type="ECO:0000256" key="9">
    <source>
        <dbReference type="ARBA" id="ARBA00022827"/>
    </source>
</evidence>
<comment type="similarity">
    <text evidence="5">Belongs to the nitrite and sulfite reductase 4Fe-4S domain family.</text>
</comment>
<organism evidence="16 17">
    <name type="scientific">Hamadaea flava</name>
    <dbReference type="NCBI Taxonomy" id="1742688"/>
    <lineage>
        <taxon>Bacteria</taxon>
        <taxon>Bacillati</taxon>
        <taxon>Actinomycetota</taxon>
        <taxon>Actinomycetes</taxon>
        <taxon>Micromonosporales</taxon>
        <taxon>Micromonosporaceae</taxon>
        <taxon>Hamadaea</taxon>
    </lineage>
</organism>
<accession>A0ABV8LGM6</accession>
<evidence type="ECO:0000256" key="1">
    <source>
        <dbReference type="ARBA" id="ARBA00001929"/>
    </source>
</evidence>
<reference evidence="17" key="1">
    <citation type="journal article" date="2019" name="Int. J. Syst. Evol. Microbiol.">
        <title>The Global Catalogue of Microorganisms (GCM) 10K type strain sequencing project: providing services to taxonomists for standard genome sequencing and annotation.</title>
        <authorList>
            <consortium name="The Broad Institute Genomics Platform"/>
            <consortium name="The Broad Institute Genome Sequencing Center for Infectious Disease"/>
            <person name="Wu L."/>
            <person name="Ma J."/>
        </authorList>
    </citation>
    <scope>NUCLEOTIDE SEQUENCE [LARGE SCALE GENOMIC DNA]</scope>
    <source>
        <strain evidence="17">CGMCC 4.7289</strain>
    </source>
</reference>
<protein>
    <submittedName>
        <fullName evidence="16">FAD-dependent oxidoreductase</fullName>
    </submittedName>
</protein>
<dbReference type="PANTHER" id="PTHR43809:SF1">
    <property type="entry name" value="NITRITE REDUCTASE (NADH) LARGE SUBUNIT"/>
    <property type="match status" value="1"/>
</dbReference>
<dbReference type="InterPro" id="IPR041854">
    <property type="entry name" value="BFD-like_2Fe2S-bd_dom_sf"/>
</dbReference>
<evidence type="ECO:0000256" key="12">
    <source>
        <dbReference type="ARBA" id="ARBA00023014"/>
    </source>
</evidence>
<keyword evidence="11" id="KW-0408">Iron</keyword>
<dbReference type="SUPFAM" id="SSF51905">
    <property type="entry name" value="FAD/NAD(P)-binding domain"/>
    <property type="match status" value="1"/>
</dbReference>
<dbReference type="InterPro" id="IPR041575">
    <property type="entry name" value="Rubredoxin_C"/>
</dbReference>
<dbReference type="Pfam" id="PF04324">
    <property type="entry name" value="Fer2_BFD"/>
    <property type="match status" value="1"/>
</dbReference>
<sequence>MDRSTEVNEVVIVGYGMAGARCAADLARRGVKATVVGAEPHRAYNRILLSNLLAGKVDETGVELPDSGGSIRTGAPVVSIDRDRRTVTCADGTVVEYEHLVLATGATAWIPPVEGLDPDALPDRVAVFRTLDDCRRILDFSAGARTAIVLGGGLLGLEAARGLAGRGLAVQVVHPVGHLMERQIDPDASAILAGTLAELGITVHTGVSGARLATGPDSVTLTLSDGRELTTDLLVLSCGVRPETALARDAGLAVERGIVVDDRLRTSDRRISAIGDCAQHRGQVGGLVAPAWAQANVVARVLSGEEPLAAYQPAPIVTRLKANGIDLASMGTLDGEHHEDLRFADPARGTYARLRIHEGRVSGAVLLGDNPLVGQVIQLFDRGAPVPSDRRALLLGRSLGSTATAQAAPTPALMPDAATVCQCNSVNKGSIVRAWRDGCRDVAAIADRTRATTGCGTCTDAVCGIADWLSAQEGVKA</sequence>
<dbReference type="PRINTS" id="PR00469">
    <property type="entry name" value="PNDRDTASEII"/>
</dbReference>
<dbReference type="InterPro" id="IPR052034">
    <property type="entry name" value="NasD-like"/>
</dbReference>
<evidence type="ECO:0000256" key="6">
    <source>
        <dbReference type="ARBA" id="ARBA00022617"/>
    </source>
</evidence>
<feature type="domain" description="FAD/NAD(P)-binding" evidence="14">
    <location>
        <begin position="9"/>
        <end position="284"/>
    </location>
</feature>
<dbReference type="PANTHER" id="PTHR43809">
    <property type="entry name" value="NITRITE REDUCTASE (NADH) LARGE SUBUNIT"/>
    <property type="match status" value="1"/>
</dbReference>
<keyword evidence="9" id="KW-0274">FAD</keyword>
<evidence type="ECO:0000256" key="5">
    <source>
        <dbReference type="ARBA" id="ARBA00010429"/>
    </source>
</evidence>
<keyword evidence="7" id="KW-0285">Flavoprotein</keyword>
<comment type="pathway">
    <text evidence="4">Nitrogen metabolism; nitrate reduction (assimilation).</text>
</comment>
<dbReference type="InterPro" id="IPR007419">
    <property type="entry name" value="BFD-like_2Fe2S-bd_dom"/>
</dbReference>
<evidence type="ECO:0000259" key="14">
    <source>
        <dbReference type="Pfam" id="PF07992"/>
    </source>
</evidence>
<evidence type="ECO:0000256" key="8">
    <source>
        <dbReference type="ARBA" id="ARBA00022723"/>
    </source>
</evidence>
<dbReference type="Pfam" id="PF18267">
    <property type="entry name" value="Rubredoxin_C"/>
    <property type="match status" value="1"/>
</dbReference>